<feature type="domain" description="Glycoside hydrolase family 3 N-terminal" evidence="7">
    <location>
        <begin position="43"/>
        <end position="358"/>
    </location>
</feature>
<evidence type="ECO:0000256" key="3">
    <source>
        <dbReference type="ARBA" id="ARBA00012663"/>
    </source>
</evidence>
<dbReference type="EC" id="3.2.1.52" evidence="3"/>
<feature type="signal peptide" evidence="6">
    <location>
        <begin position="1"/>
        <end position="18"/>
    </location>
</feature>
<reference evidence="8 9" key="1">
    <citation type="submission" date="2018-03" db="EMBL/GenBank/DDBJ databases">
        <title>Genomic Encyclopedia of Type Strains, Phase III (KMG-III): the genomes of soil and plant-associated and newly described type strains.</title>
        <authorList>
            <person name="Whitman W."/>
        </authorList>
    </citation>
    <scope>NUCLEOTIDE SEQUENCE [LARGE SCALE GENOMIC DNA]</scope>
    <source>
        <strain evidence="8 9">CGMCC 1.9313</strain>
    </source>
</reference>
<comment type="similarity">
    <text evidence="2">Belongs to the glycosyl hydrolase 3 family.</text>
</comment>
<dbReference type="GO" id="GO:0005975">
    <property type="term" value="P:carbohydrate metabolic process"/>
    <property type="evidence" value="ECO:0007669"/>
    <property type="project" value="InterPro"/>
</dbReference>
<dbReference type="InterPro" id="IPR001764">
    <property type="entry name" value="Glyco_hydro_3_N"/>
</dbReference>
<dbReference type="GO" id="GO:0004563">
    <property type="term" value="F:beta-N-acetylhexosaminidase activity"/>
    <property type="evidence" value="ECO:0007669"/>
    <property type="project" value="UniProtKB-EC"/>
</dbReference>
<dbReference type="GO" id="GO:0009254">
    <property type="term" value="P:peptidoglycan turnover"/>
    <property type="evidence" value="ECO:0007669"/>
    <property type="project" value="TreeGrafter"/>
</dbReference>
<accession>A0A2T0U618</accession>
<evidence type="ECO:0000256" key="4">
    <source>
        <dbReference type="ARBA" id="ARBA00022801"/>
    </source>
</evidence>
<dbReference type="Proteomes" id="UP000238034">
    <property type="component" value="Unassembled WGS sequence"/>
</dbReference>
<dbReference type="InterPro" id="IPR036881">
    <property type="entry name" value="Glyco_hydro_3_C_sf"/>
</dbReference>
<evidence type="ECO:0000256" key="2">
    <source>
        <dbReference type="ARBA" id="ARBA00005336"/>
    </source>
</evidence>
<dbReference type="Gene3D" id="3.20.20.300">
    <property type="entry name" value="Glycoside hydrolase, family 3, N-terminal domain"/>
    <property type="match status" value="1"/>
</dbReference>
<name>A0A2T0U618_9SPHI</name>
<evidence type="ECO:0000259" key="7">
    <source>
        <dbReference type="Pfam" id="PF00933"/>
    </source>
</evidence>
<dbReference type="SUPFAM" id="SSF51445">
    <property type="entry name" value="(Trans)glycosidases"/>
    <property type="match status" value="1"/>
</dbReference>
<dbReference type="PRINTS" id="PR00133">
    <property type="entry name" value="GLHYDRLASE3"/>
</dbReference>
<feature type="chain" id="PRO_5015491541" description="beta-N-acetylhexosaminidase" evidence="6">
    <location>
        <begin position="19"/>
        <end position="575"/>
    </location>
</feature>
<organism evidence="8 9">
    <name type="scientific">Arcticibacter pallidicorallinus</name>
    <dbReference type="NCBI Taxonomy" id="1259464"/>
    <lineage>
        <taxon>Bacteria</taxon>
        <taxon>Pseudomonadati</taxon>
        <taxon>Bacteroidota</taxon>
        <taxon>Sphingobacteriia</taxon>
        <taxon>Sphingobacteriales</taxon>
        <taxon>Sphingobacteriaceae</taxon>
        <taxon>Arcticibacter</taxon>
    </lineage>
</organism>
<protein>
    <recommendedName>
        <fullName evidence="3">beta-N-acetylhexosaminidase</fullName>
        <ecNumber evidence="3">3.2.1.52</ecNumber>
    </recommendedName>
</protein>
<dbReference type="InterPro" id="IPR050226">
    <property type="entry name" value="NagZ_Beta-hexosaminidase"/>
</dbReference>
<proteinExistence type="inferred from homology"/>
<keyword evidence="4 8" id="KW-0378">Hydrolase</keyword>
<evidence type="ECO:0000313" key="9">
    <source>
        <dbReference type="Proteomes" id="UP000238034"/>
    </source>
</evidence>
<keyword evidence="9" id="KW-1185">Reference proteome</keyword>
<gene>
    <name evidence="8" type="ORF">B0I27_104343</name>
</gene>
<sequence>MKKILLIAFLFTSTGTFAQRFLEVTPESKRWADSTLKKLSKKQKIAQLMVIRTSTVTPEGPKFFEKDVLKYIRKYNIGSICLFQGTSLQQALLINKLQAKAKTPLMVCIDGETGLGMRFSDVVAFPDQLTIGAVQSPTIAYNVGEAIAAQCKRIGIHVDYAPVVDINNNPANPVINFRSFGEDKYKVASFGSSIAKGMQDNGVMACAKHFPGHGDVSVDSHYDLPVINKSFAQLDELELYPFKTMIKDGIGSVMVAHLYIPAIDSTRNRATSLSPNNVSKLLRQDLGFKGLTFTDALEMKGVSKFYPQGEAAVQSLIAGNDMLCLPGDIKGSIRKVRKAIRKKELSWADIDEKTNRVLLAKYNLGLDEVTKIDTTSLAEDLNAPTNVLKQQVYKNAITLLRNDNPELLSNLKAKKVAYVGVGAENTNRFAGELHSRLNVDSYYLSHSANRASADSLLQIIGDKYDAVILGVHKYKKYPAGNFGVKEDVLRFITTLGSKENVFSFIFGNPYLISNFPETKNLVACYEDDSLMHDTAIEFIEGRLIPGGSLPVTVSPQYLFGSGIKAKPASITSQAH</sequence>
<dbReference type="InterPro" id="IPR017853">
    <property type="entry name" value="GH"/>
</dbReference>
<dbReference type="PANTHER" id="PTHR30480:SF13">
    <property type="entry name" value="BETA-HEXOSAMINIDASE"/>
    <property type="match status" value="1"/>
</dbReference>
<evidence type="ECO:0000256" key="1">
    <source>
        <dbReference type="ARBA" id="ARBA00001231"/>
    </source>
</evidence>
<dbReference type="Pfam" id="PF00933">
    <property type="entry name" value="Glyco_hydro_3"/>
    <property type="match status" value="1"/>
</dbReference>
<keyword evidence="5" id="KW-0326">Glycosidase</keyword>
<evidence type="ECO:0000313" key="8">
    <source>
        <dbReference type="EMBL" id="PRY53332.1"/>
    </source>
</evidence>
<dbReference type="InterPro" id="IPR036962">
    <property type="entry name" value="Glyco_hydro_3_N_sf"/>
</dbReference>
<dbReference type="PANTHER" id="PTHR30480">
    <property type="entry name" value="BETA-HEXOSAMINIDASE-RELATED"/>
    <property type="match status" value="1"/>
</dbReference>
<keyword evidence="6" id="KW-0732">Signal</keyword>
<dbReference type="EMBL" id="PVTH01000004">
    <property type="protein sequence ID" value="PRY53332.1"/>
    <property type="molecule type" value="Genomic_DNA"/>
</dbReference>
<comment type="catalytic activity">
    <reaction evidence="1">
        <text>Hydrolysis of terminal non-reducing N-acetyl-D-hexosamine residues in N-acetyl-beta-D-hexosaminides.</text>
        <dbReference type="EC" id="3.2.1.52"/>
    </reaction>
</comment>
<evidence type="ECO:0000256" key="6">
    <source>
        <dbReference type="SAM" id="SignalP"/>
    </source>
</evidence>
<dbReference type="AlphaFoldDB" id="A0A2T0U618"/>
<dbReference type="RefSeq" id="WP_245925469.1">
    <property type="nucleotide sequence ID" value="NZ_PVTH01000004.1"/>
</dbReference>
<comment type="caution">
    <text evidence="8">The sequence shown here is derived from an EMBL/GenBank/DDBJ whole genome shotgun (WGS) entry which is preliminary data.</text>
</comment>
<dbReference type="Gene3D" id="3.40.50.1700">
    <property type="entry name" value="Glycoside hydrolase family 3 C-terminal domain"/>
    <property type="match status" value="1"/>
</dbReference>
<evidence type="ECO:0000256" key="5">
    <source>
        <dbReference type="ARBA" id="ARBA00023295"/>
    </source>
</evidence>